<dbReference type="AlphaFoldDB" id="A0A0G4HK53"/>
<dbReference type="EMBL" id="CDMZ01002937">
    <property type="protein sequence ID" value="CEM44474.1"/>
    <property type="molecule type" value="Genomic_DNA"/>
</dbReference>
<evidence type="ECO:0000313" key="3">
    <source>
        <dbReference type="EMBL" id="CEM44474.1"/>
    </source>
</evidence>
<dbReference type="VEuPathDB" id="CryptoDB:Cvel_7185"/>
<reference evidence="3" key="1">
    <citation type="submission" date="2014-11" db="EMBL/GenBank/DDBJ databases">
        <authorList>
            <person name="Otto D Thomas"/>
            <person name="Naeem Raeece"/>
        </authorList>
    </citation>
    <scope>NUCLEOTIDE SEQUENCE</scope>
</reference>
<feature type="region of interest" description="Disordered" evidence="1">
    <location>
        <begin position="1"/>
        <end position="34"/>
    </location>
</feature>
<sequence length="357" mass="40526">MPEELQQELRKPGGVLENEPSAAEKEKEKRKRSDGKKFIIWKDEKTKQLFLGEVKEEKRGRVTVQHYGSYGKGALRDRLYRPAVRRKGERAVMFTNNTKKYGAVEPDLFEVEREDIVIEDAEVEKNGRLELAKLMKYDTYDTVRKENVPTGATVLDMLVVDTLKMKAGGEREFKARAVARGDQDPRQGVETATCGCPPDSVRFVLLAALASPNYGKNSIASVDCQNAYLQAKLKSRVPVYVRPPPSHLDRKAGLLWRLKKALYGLKDAGRAFEDHLWEVLRKLDWELSLLSGVFWKKKGEKVVGLLSQYVDDLIIVSLEGDTQEMVQEIAKEVYCKEPEVLGRYVGSDYEVLSDGRI</sequence>
<gene>
    <name evidence="3" type="ORF">Cvel_7185</name>
</gene>
<evidence type="ECO:0000256" key="1">
    <source>
        <dbReference type="SAM" id="MobiDB-lite"/>
    </source>
</evidence>
<protein>
    <recommendedName>
        <fullName evidence="2">Reverse transcriptase Ty1/copia-type domain-containing protein</fullName>
    </recommendedName>
</protein>
<dbReference type="Pfam" id="PF07727">
    <property type="entry name" value="RVT_2"/>
    <property type="match status" value="1"/>
</dbReference>
<name>A0A0G4HK53_9ALVE</name>
<feature type="domain" description="Reverse transcriptase Ty1/copia-type" evidence="2">
    <location>
        <begin position="139"/>
        <end position="346"/>
    </location>
</feature>
<accession>A0A0G4HK53</accession>
<organism evidence="3">
    <name type="scientific">Chromera velia CCMP2878</name>
    <dbReference type="NCBI Taxonomy" id="1169474"/>
    <lineage>
        <taxon>Eukaryota</taxon>
        <taxon>Sar</taxon>
        <taxon>Alveolata</taxon>
        <taxon>Colpodellida</taxon>
        <taxon>Chromeraceae</taxon>
        <taxon>Chromera</taxon>
    </lineage>
</organism>
<evidence type="ECO:0000259" key="2">
    <source>
        <dbReference type="Pfam" id="PF07727"/>
    </source>
</evidence>
<dbReference type="PhylomeDB" id="A0A0G4HK53"/>
<proteinExistence type="predicted"/>
<dbReference type="InterPro" id="IPR013103">
    <property type="entry name" value="RVT_2"/>
</dbReference>